<dbReference type="AlphaFoldDB" id="S4PNK6"/>
<reference evidence="1" key="2">
    <citation type="submission" date="2013-05" db="EMBL/GenBank/DDBJ databases">
        <authorList>
            <person name="Carter J.-M."/>
            <person name="Baker S.C."/>
            <person name="Pink R."/>
            <person name="Carter D.R.F."/>
            <person name="Collins A."/>
            <person name="Tomlin J."/>
            <person name="Gibbs M."/>
            <person name="Breuker C.J."/>
        </authorList>
    </citation>
    <scope>NUCLEOTIDE SEQUENCE</scope>
    <source>
        <tissue evidence="1">Ovary</tissue>
    </source>
</reference>
<reference evidence="1" key="1">
    <citation type="journal article" date="2013" name="BMC Genomics">
        <title>Unscrambling butterfly oogenesis.</title>
        <authorList>
            <person name="Carter J.M."/>
            <person name="Baker S.C."/>
            <person name="Pink R."/>
            <person name="Carter D.R."/>
            <person name="Collins A."/>
            <person name="Tomlin J."/>
            <person name="Gibbs M."/>
            <person name="Breuker C.J."/>
        </authorList>
    </citation>
    <scope>NUCLEOTIDE SEQUENCE</scope>
    <source>
        <tissue evidence="1">Ovary</tissue>
    </source>
</reference>
<name>S4PNK6_9NEOP</name>
<evidence type="ECO:0000313" key="1">
    <source>
        <dbReference type="EMBL" id="JAA91748.1"/>
    </source>
</evidence>
<protein>
    <submittedName>
        <fullName evidence="1">Uncharacterized protein</fullName>
    </submittedName>
</protein>
<proteinExistence type="predicted"/>
<sequence>MRISLCALYICYVLVNMFCEFVGTCSLISEVKILRVVYRLPSSEQRLPIVVVLGLRRPLLDRHAGLLVAVRPTRTFRDGVDSCNGHGALHWRHTRHVGRQRWTRLSDVGGRRCGVGRGRVIRRWRHAQCVREHRH</sequence>
<accession>S4PNK6</accession>
<organism evidence="1">
    <name type="scientific">Pararge aegeria</name>
    <name type="common">speckled wood butterfly</name>
    <dbReference type="NCBI Taxonomy" id="116150"/>
    <lineage>
        <taxon>Eukaryota</taxon>
        <taxon>Metazoa</taxon>
        <taxon>Ecdysozoa</taxon>
        <taxon>Arthropoda</taxon>
        <taxon>Hexapoda</taxon>
        <taxon>Insecta</taxon>
        <taxon>Pterygota</taxon>
        <taxon>Neoptera</taxon>
        <taxon>Endopterygota</taxon>
        <taxon>Lepidoptera</taxon>
        <taxon>Glossata</taxon>
        <taxon>Ditrysia</taxon>
        <taxon>Papilionoidea</taxon>
        <taxon>Nymphalidae</taxon>
        <taxon>Satyrinae</taxon>
        <taxon>Satyrini</taxon>
        <taxon>Parargina</taxon>
        <taxon>Pararge</taxon>
    </lineage>
</organism>
<dbReference type="EMBL" id="GAIX01000812">
    <property type="protein sequence ID" value="JAA91748.1"/>
    <property type="molecule type" value="Transcribed_RNA"/>
</dbReference>